<dbReference type="PRINTS" id="PR00368">
    <property type="entry name" value="FADPNR"/>
</dbReference>
<dbReference type="EMBL" id="JYDR01000022">
    <property type="protein sequence ID" value="KRY74792.1"/>
    <property type="molecule type" value="Genomic_DNA"/>
</dbReference>
<dbReference type="Pfam" id="PF14721">
    <property type="entry name" value="AIF_C"/>
    <property type="match status" value="1"/>
</dbReference>
<evidence type="ECO:0000256" key="4">
    <source>
        <dbReference type="ARBA" id="ARBA00022630"/>
    </source>
</evidence>
<evidence type="ECO:0000256" key="3">
    <source>
        <dbReference type="ARBA" id="ARBA00006442"/>
    </source>
</evidence>
<evidence type="ECO:0000313" key="16">
    <source>
        <dbReference type="EMBL" id="KRZ35062.1"/>
    </source>
</evidence>
<dbReference type="GO" id="GO:0006915">
    <property type="term" value="P:apoptotic process"/>
    <property type="evidence" value="ECO:0007669"/>
    <property type="project" value="UniProtKB-KW"/>
</dbReference>
<evidence type="ECO:0000313" key="19">
    <source>
        <dbReference type="Proteomes" id="UP000054805"/>
    </source>
</evidence>
<dbReference type="GO" id="GO:0005739">
    <property type="term" value="C:mitochondrion"/>
    <property type="evidence" value="ECO:0007669"/>
    <property type="project" value="UniProtKB-SubCell"/>
</dbReference>
<evidence type="ECO:0000259" key="13">
    <source>
        <dbReference type="Pfam" id="PF07992"/>
    </source>
</evidence>
<evidence type="ECO:0000256" key="12">
    <source>
        <dbReference type="SAM" id="MobiDB-lite"/>
    </source>
</evidence>
<dbReference type="InterPro" id="IPR016156">
    <property type="entry name" value="FAD/NAD-linked_Rdtase_dimer_sf"/>
</dbReference>
<dbReference type="SUPFAM" id="SSF55424">
    <property type="entry name" value="FAD/NAD-linked reductases, dimerisation (C-terminal) domain"/>
    <property type="match status" value="1"/>
</dbReference>
<keyword evidence="4" id="KW-0285">Flavoprotein</keyword>
<feature type="domain" description="Mitochondrial apoptosis-inducing factor C-terminal" evidence="14">
    <location>
        <begin position="476"/>
        <end position="607"/>
    </location>
</feature>
<name>A0A0V1JJ96_TRIPS</name>
<dbReference type="GO" id="GO:0033108">
    <property type="term" value="P:mitochondrial respiratory chain complex assembly"/>
    <property type="evidence" value="ECO:0007669"/>
    <property type="project" value="TreeGrafter"/>
</dbReference>
<keyword evidence="8" id="KW-0560">Oxidoreductase</keyword>
<keyword evidence="5" id="KW-0053">Apoptosis</keyword>
<keyword evidence="10" id="KW-0496">Mitochondrion</keyword>
<dbReference type="GO" id="GO:0016174">
    <property type="term" value="F:NAD(P)H oxidase H2O2-forming activity"/>
    <property type="evidence" value="ECO:0007669"/>
    <property type="project" value="TreeGrafter"/>
</dbReference>
<sequence length="631" mass="69924">LFLRTTMFGLSVCFARDFCRQYHRPAGMVRAVCRRIDLSCTSRKDCRLLCSSKASSEPPNETSRSKPLIPALEEMPGKQHSPTLNHRFSWKRAFGFGSAVVIAVGSIACCYYYKNDLLDIYRSWWGWKGDTSHESGPRAPSHVRYLLVGGGTASFSAARAIRGLDEEARVLIVTDESHIPYMRPPLSKELWFDKDRTLARRLRFKQWNGRERTIFFEHEQFFVEPLQLEATEHGGVSVLRNSRVVRLRPAEHVVELADGQRIVYEKCLIATGGRPKQLPAFEHICNGQVTLFRGVDDFLNLETVLDRKPSATVAVVGGGFLGCELACALAKRGSTSGLTVLQLFPESGCMAKVLPQYLSQWSTKKMNELGVKTMAGATITGAQLDRNGQVKIQLLDGHTITADHVVVAVGLEPNVELAESSELELDPQLGGFLCDAELRCRSDIWVAGDCCSFYDVKLGRRRVEHHDHAVVSGRLAGENMVGSAKAYTHQSMFWSDLGPDVGYEAIGLVDSNLPTVAIFAKASQEDTPKAVVEETGQSIRSETEAAAALAEPPAKPPEVDTVNQSQTSTEDDYGKGVVFYLRGKRIVGILLWNVFNRMPIARKLLQEGAEHHDFSEVAKLFNLYGSITDNQ</sequence>
<dbReference type="PANTHER" id="PTHR43557:SF4">
    <property type="entry name" value="APOPTOSIS-INDUCING FACTOR 1, MITOCHONDRIAL"/>
    <property type="match status" value="1"/>
</dbReference>
<dbReference type="InterPro" id="IPR050446">
    <property type="entry name" value="FAD-oxidoreductase/Apoptosis"/>
</dbReference>
<evidence type="ECO:0000256" key="10">
    <source>
        <dbReference type="ARBA" id="ARBA00023128"/>
    </source>
</evidence>
<comment type="cofactor">
    <cofactor evidence="1">
        <name>FAD</name>
        <dbReference type="ChEBI" id="CHEBI:57692"/>
    </cofactor>
</comment>
<comment type="catalytic activity">
    <reaction evidence="11">
        <text>A + NADH + H(+) = AH2 + NAD(+)</text>
        <dbReference type="Rhea" id="RHEA:11356"/>
        <dbReference type="ChEBI" id="CHEBI:13193"/>
        <dbReference type="ChEBI" id="CHEBI:15378"/>
        <dbReference type="ChEBI" id="CHEBI:17499"/>
        <dbReference type="ChEBI" id="CHEBI:57540"/>
        <dbReference type="ChEBI" id="CHEBI:57945"/>
    </reaction>
</comment>
<dbReference type="InterPro" id="IPR023753">
    <property type="entry name" value="FAD/NAD-binding_dom"/>
</dbReference>
<evidence type="ECO:0000313" key="18">
    <source>
        <dbReference type="Proteomes" id="UP000054632"/>
    </source>
</evidence>
<evidence type="ECO:0000259" key="14">
    <source>
        <dbReference type="Pfam" id="PF14721"/>
    </source>
</evidence>
<dbReference type="Pfam" id="PF07992">
    <property type="entry name" value="Pyr_redox_2"/>
    <property type="match status" value="1"/>
</dbReference>
<evidence type="ECO:0000256" key="11">
    <source>
        <dbReference type="ARBA" id="ARBA00047786"/>
    </source>
</evidence>
<dbReference type="SMART" id="SM01353">
    <property type="entry name" value="AIF_C"/>
    <property type="match status" value="1"/>
</dbReference>
<accession>A0A0V1JJ96</accession>
<dbReference type="Gene3D" id="3.30.390.30">
    <property type="match status" value="1"/>
</dbReference>
<keyword evidence="19" id="KW-1185">Reference proteome</keyword>
<dbReference type="Proteomes" id="UP000054632">
    <property type="component" value="Unassembled WGS sequence"/>
</dbReference>
<feature type="non-terminal residue" evidence="16">
    <location>
        <position position="1"/>
    </location>
</feature>
<feature type="region of interest" description="Disordered" evidence="12">
    <location>
        <begin position="549"/>
        <end position="570"/>
    </location>
</feature>
<gene>
    <name evidence="16" type="primary">AIFM1</name>
    <name evidence="15" type="ORF">T4A_3357</name>
    <name evidence="16" type="ORF">T4B_10639</name>
    <name evidence="17" type="ORF">T4C_11659</name>
</gene>
<dbReference type="Gene3D" id="3.50.50.60">
    <property type="entry name" value="FAD/NAD(P)-binding domain"/>
    <property type="match status" value="2"/>
</dbReference>
<dbReference type="AlphaFoldDB" id="A0A0V1JJ96"/>
<dbReference type="InterPro" id="IPR036188">
    <property type="entry name" value="FAD/NAD-bd_sf"/>
</dbReference>
<evidence type="ECO:0000256" key="8">
    <source>
        <dbReference type="ARBA" id="ARBA00023002"/>
    </source>
</evidence>
<evidence type="ECO:0000256" key="5">
    <source>
        <dbReference type="ARBA" id="ARBA00022703"/>
    </source>
</evidence>
<evidence type="ECO:0000256" key="1">
    <source>
        <dbReference type="ARBA" id="ARBA00001974"/>
    </source>
</evidence>
<evidence type="ECO:0000256" key="7">
    <source>
        <dbReference type="ARBA" id="ARBA00022946"/>
    </source>
</evidence>
<dbReference type="Proteomes" id="UP000054805">
    <property type="component" value="Unassembled WGS sequence"/>
</dbReference>
<dbReference type="EMBL" id="JYDS01000001">
    <property type="protein sequence ID" value="KRZ35062.1"/>
    <property type="molecule type" value="Genomic_DNA"/>
</dbReference>
<keyword evidence="7" id="KW-0809">Transit peptide</keyword>
<keyword evidence="9" id="KW-0520">NAD</keyword>
<dbReference type="Proteomes" id="UP000054826">
    <property type="component" value="Unassembled WGS sequence"/>
</dbReference>
<feature type="domain" description="FAD/NAD(P)-binding" evidence="13">
    <location>
        <begin position="145"/>
        <end position="472"/>
    </location>
</feature>
<comment type="caution">
    <text evidence="16">The sequence shown here is derived from an EMBL/GenBank/DDBJ whole genome shotgun (WGS) entry which is preliminary data.</text>
</comment>
<reference evidence="18 19" key="1">
    <citation type="submission" date="2015-01" db="EMBL/GenBank/DDBJ databases">
        <title>Evolution of Trichinella species and genotypes.</title>
        <authorList>
            <person name="Korhonen P.K."/>
            <person name="Edoardo P."/>
            <person name="Giuseppe L.R."/>
            <person name="Gasser R.B."/>
        </authorList>
    </citation>
    <scope>NUCLEOTIDE SEQUENCE [LARGE SCALE GENOMIC DNA]</scope>
    <source>
        <strain evidence="15">ISS13</strain>
        <strain evidence="17">ISS176</strain>
        <strain evidence="16">ISS588</strain>
    </source>
</reference>
<comment type="similarity">
    <text evidence="3">Belongs to the FAD-dependent oxidoreductase family.</text>
</comment>
<dbReference type="PANTHER" id="PTHR43557">
    <property type="entry name" value="APOPTOSIS-INDUCING FACTOR 1"/>
    <property type="match status" value="1"/>
</dbReference>
<evidence type="ECO:0000313" key="15">
    <source>
        <dbReference type="EMBL" id="KRY74792.1"/>
    </source>
</evidence>
<dbReference type="EMBL" id="JYDV01000007">
    <property type="protein sequence ID" value="KRZ44086.1"/>
    <property type="molecule type" value="Genomic_DNA"/>
</dbReference>
<keyword evidence="6" id="KW-0274">FAD</keyword>
<protein>
    <submittedName>
        <fullName evidence="16">Apoptosis-inducing factor 1, mitochondrial</fullName>
    </submittedName>
</protein>
<comment type="subcellular location">
    <subcellularLocation>
        <location evidence="2">Mitochondrion</location>
    </subcellularLocation>
</comment>
<dbReference type="PRINTS" id="PR00411">
    <property type="entry name" value="PNDRDTASEI"/>
</dbReference>
<dbReference type="SUPFAM" id="SSF51905">
    <property type="entry name" value="FAD/NAD(P)-binding domain"/>
    <property type="match status" value="2"/>
</dbReference>
<dbReference type="GO" id="GO:0046983">
    <property type="term" value="F:protein dimerization activity"/>
    <property type="evidence" value="ECO:0007669"/>
    <property type="project" value="InterPro"/>
</dbReference>
<dbReference type="GO" id="GO:0071949">
    <property type="term" value="F:FAD binding"/>
    <property type="evidence" value="ECO:0007669"/>
    <property type="project" value="TreeGrafter"/>
</dbReference>
<dbReference type="InterPro" id="IPR029324">
    <property type="entry name" value="AIF_C"/>
</dbReference>
<evidence type="ECO:0000256" key="2">
    <source>
        <dbReference type="ARBA" id="ARBA00004173"/>
    </source>
</evidence>
<evidence type="ECO:0000313" key="17">
    <source>
        <dbReference type="EMBL" id="KRZ44086.1"/>
    </source>
</evidence>
<evidence type="ECO:0000256" key="9">
    <source>
        <dbReference type="ARBA" id="ARBA00023027"/>
    </source>
</evidence>
<organism evidence="16 19">
    <name type="scientific">Trichinella pseudospiralis</name>
    <name type="common">Parasitic roundworm</name>
    <dbReference type="NCBI Taxonomy" id="6337"/>
    <lineage>
        <taxon>Eukaryota</taxon>
        <taxon>Metazoa</taxon>
        <taxon>Ecdysozoa</taxon>
        <taxon>Nematoda</taxon>
        <taxon>Enoplea</taxon>
        <taxon>Dorylaimia</taxon>
        <taxon>Trichinellida</taxon>
        <taxon>Trichinellidae</taxon>
        <taxon>Trichinella</taxon>
    </lineage>
</organism>
<proteinExistence type="inferred from homology"/>
<evidence type="ECO:0000256" key="6">
    <source>
        <dbReference type="ARBA" id="ARBA00022827"/>
    </source>
</evidence>